<evidence type="ECO:0000256" key="2">
    <source>
        <dbReference type="ARBA" id="ARBA00022490"/>
    </source>
</evidence>
<evidence type="ECO:0000313" key="15">
    <source>
        <dbReference type="Proteomes" id="UP000621436"/>
    </source>
</evidence>
<dbReference type="CDD" id="cd06127">
    <property type="entry name" value="DEDDh"/>
    <property type="match status" value="1"/>
</dbReference>
<dbReference type="Gene3D" id="1.10.150.700">
    <property type="entry name" value="PolC, middle finger domain"/>
    <property type="match status" value="2"/>
</dbReference>
<dbReference type="InterPro" id="IPR036397">
    <property type="entry name" value="RNaseH_sf"/>
</dbReference>
<feature type="domain" description="Exonuclease" evidence="12">
    <location>
        <begin position="394"/>
        <end position="560"/>
    </location>
</feature>
<evidence type="ECO:0000256" key="6">
    <source>
        <dbReference type="ARBA" id="ARBA00022722"/>
    </source>
</evidence>
<dbReference type="Gene3D" id="3.20.20.140">
    <property type="entry name" value="Metal-dependent hydrolases"/>
    <property type="match status" value="2"/>
</dbReference>
<reference evidence="14" key="1">
    <citation type="submission" date="2020-11" db="EMBL/GenBank/DDBJ databases">
        <title>Halonatronomonas betainensis gen. nov., sp. nov. a novel haloalkaliphilic representative of the family Halanaerobiacae capable of betaine degradation.</title>
        <authorList>
            <person name="Boltyanskaya Y."/>
            <person name="Kevbrin V."/>
            <person name="Detkova E."/>
            <person name="Grouzdev D.S."/>
            <person name="Koziaeva V."/>
            <person name="Zhilina T."/>
        </authorList>
    </citation>
    <scope>NUCLEOTIDE SEQUENCE</scope>
    <source>
        <strain evidence="14">Z-7014</strain>
    </source>
</reference>
<dbReference type="InterPro" id="IPR011708">
    <property type="entry name" value="DNA_pol3_alpha_NTPase_dom"/>
</dbReference>
<dbReference type="Gene3D" id="1.10.150.870">
    <property type="match status" value="1"/>
</dbReference>
<dbReference type="PANTHER" id="PTHR32294:SF5">
    <property type="entry name" value="DNA POLYMERASE III POLC-TYPE"/>
    <property type="match status" value="1"/>
</dbReference>
<dbReference type="InterPro" id="IPR004805">
    <property type="entry name" value="DnaE2/DnaE/PolC"/>
</dbReference>
<evidence type="ECO:0000256" key="4">
    <source>
        <dbReference type="ARBA" id="ARBA00022695"/>
    </source>
</evidence>
<evidence type="ECO:0000256" key="5">
    <source>
        <dbReference type="ARBA" id="ARBA00022705"/>
    </source>
</evidence>
<evidence type="ECO:0000259" key="13">
    <source>
        <dbReference type="SMART" id="SM00481"/>
    </source>
</evidence>
<keyword evidence="9 11" id="KW-0239">DNA-directed DNA polymerase</keyword>
<dbReference type="Gene3D" id="2.40.50.140">
    <property type="entry name" value="Nucleic acid-binding proteins"/>
    <property type="match status" value="1"/>
</dbReference>
<dbReference type="InterPro" id="IPR024754">
    <property type="entry name" value="DNA_PolC-like_N_II"/>
</dbReference>
<dbReference type="Pfam" id="PF07733">
    <property type="entry name" value="DNA_pol3_alpha"/>
    <property type="match status" value="2"/>
</dbReference>
<dbReference type="EC" id="2.7.7.7" evidence="11"/>
<dbReference type="InterPro" id="IPR013520">
    <property type="entry name" value="Ribonucl_H"/>
</dbReference>
<comment type="function">
    <text evidence="1 11">Required for replicative DNA synthesis. This DNA polymerase also exhibits 3' to 5' exonuclease activity.</text>
</comment>
<dbReference type="GO" id="GO:0006261">
    <property type="term" value="P:DNA-templated DNA replication"/>
    <property type="evidence" value="ECO:0007669"/>
    <property type="project" value="UniProtKB-UniRule"/>
</dbReference>
<dbReference type="InterPro" id="IPR003141">
    <property type="entry name" value="Pol/His_phosphatase_N"/>
</dbReference>
<dbReference type="NCBIfam" id="NF001688">
    <property type="entry name" value="PRK00448.1"/>
    <property type="match status" value="1"/>
</dbReference>
<dbReference type="Pfam" id="PF11490">
    <property type="entry name" value="DNA_pol3_a_NII"/>
    <property type="match status" value="1"/>
</dbReference>
<dbReference type="FunFam" id="3.30.420.10:FF:000045">
    <property type="entry name" value="3'-5' exonuclease DinG"/>
    <property type="match status" value="1"/>
</dbReference>
<dbReference type="InterPro" id="IPR040982">
    <property type="entry name" value="DNA_pol3_finger"/>
</dbReference>
<dbReference type="Pfam" id="PF17657">
    <property type="entry name" value="DNA_pol3_finger"/>
    <property type="match status" value="1"/>
</dbReference>
<evidence type="ECO:0000313" key="14">
    <source>
        <dbReference type="EMBL" id="MBF8436668.1"/>
    </source>
</evidence>
<dbReference type="Gene3D" id="3.30.420.10">
    <property type="entry name" value="Ribonuclease H-like superfamily/Ribonuclease H"/>
    <property type="match status" value="1"/>
</dbReference>
<keyword evidence="4 11" id="KW-0548">Nucleotidyltransferase</keyword>
<keyword evidence="2 11" id="KW-0963">Cytoplasm</keyword>
<keyword evidence="7 11" id="KW-0378">Hydrolase</keyword>
<evidence type="ECO:0000256" key="11">
    <source>
        <dbReference type="HAMAP-Rule" id="MF_00356"/>
    </source>
</evidence>
<dbReference type="GO" id="GO:0008408">
    <property type="term" value="F:3'-5' exonuclease activity"/>
    <property type="evidence" value="ECO:0007669"/>
    <property type="project" value="UniProtKB-UniRule"/>
</dbReference>
<name>A0A931APM9_9FIRM</name>
<comment type="caution">
    <text evidence="14">The sequence shown here is derived from an EMBL/GenBank/DDBJ whole genome shotgun (WGS) entry which is preliminary data.</text>
</comment>
<dbReference type="GO" id="GO:0003677">
    <property type="term" value="F:DNA binding"/>
    <property type="evidence" value="ECO:0007669"/>
    <property type="project" value="UniProtKB-UniRule"/>
</dbReference>
<dbReference type="Pfam" id="PF00929">
    <property type="entry name" value="RNase_T"/>
    <property type="match status" value="1"/>
</dbReference>
<evidence type="ECO:0000259" key="12">
    <source>
        <dbReference type="SMART" id="SM00479"/>
    </source>
</evidence>
<comment type="catalytic activity">
    <reaction evidence="10 11">
        <text>DNA(n) + a 2'-deoxyribonucleoside 5'-triphosphate = DNA(n+1) + diphosphate</text>
        <dbReference type="Rhea" id="RHEA:22508"/>
        <dbReference type="Rhea" id="RHEA-COMP:17339"/>
        <dbReference type="Rhea" id="RHEA-COMP:17340"/>
        <dbReference type="ChEBI" id="CHEBI:33019"/>
        <dbReference type="ChEBI" id="CHEBI:61560"/>
        <dbReference type="ChEBI" id="CHEBI:173112"/>
        <dbReference type="EC" id="2.7.7.7"/>
    </reaction>
</comment>
<dbReference type="InterPro" id="IPR006308">
    <property type="entry name" value="Pol_III_a_PolC-type_gram_pos"/>
</dbReference>
<dbReference type="HAMAP" id="MF_00356">
    <property type="entry name" value="DNApol_PolC"/>
    <property type="match status" value="1"/>
</dbReference>
<dbReference type="InterPro" id="IPR012340">
    <property type="entry name" value="NA-bd_OB-fold"/>
</dbReference>
<evidence type="ECO:0000256" key="3">
    <source>
        <dbReference type="ARBA" id="ARBA00022679"/>
    </source>
</evidence>
<evidence type="ECO:0000256" key="10">
    <source>
        <dbReference type="ARBA" id="ARBA00049244"/>
    </source>
</evidence>
<dbReference type="CDD" id="cd04484">
    <property type="entry name" value="polC_OBF"/>
    <property type="match status" value="1"/>
</dbReference>
<dbReference type="InterPro" id="IPR012337">
    <property type="entry name" value="RNaseH-like_sf"/>
</dbReference>
<keyword evidence="6 11" id="KW-0540">Nuclease</keyword>
<dbReference type="SUPFAM" id="SSF81585">
    <property type="entry name" value="PsbU/PolX domain-like"/>
    <property type="match status" value="1"/>
</dbReference>
<dbReference type="InterPro" id="IPR044923">
    <property type="entry name" value="PolC_middle_finger_sf"/>
</dbReference>
<dbReference type="Pfam" id="PF02811">
    <property type="entry name" value="PHP"/>
    <property type="match status" value="2"/>
</dbReference>
<dbReference type="GO" id="GO:0003887">
    <property type="term" value="F:DNA-directed DNA polymerase activity"/>
    <property type="evidence" value="ECO:0007669"/>
    <property type="project" value="UniProtKB-UniRule"/>
</dbReference>
<comment type="similarity">
    <text evidence="11">Belongs to the DNA polymerase type-C family. PolC subfamily.</text>
</comment>
<dbReference type="InterPro" id="IPR004013">
    <property type="entry name" value="PHP_dom"/>
</dbReference>
<evidence type="ECO:0000256" key="8">
    <source>
        <dbReference type="ARBA" id="ARBA00022839"/>
    </source>
</evidence>
<dbReference type="SMART" id="SM00481">
    <property type="entry name" value="POLIIIAc"/>
    <property type="match status" value="1"/>
</dbReference>
<dbReference type="CDD" id="cd07435">
    <property type="entry name" value="PHP_PolIIIA_POLC"/>
    <property type="match status" value="1"/>
</dbReference>
<dbReference type="Proteomes" id="UP000621436">
    <property type="component" value="Unassembled WGS sequence"/>
</dbReference>
<dbReference type="InterPro" id="IPR006054">
    <property type="entry name" value="DnaQ"/>
</dbReference>
<dbReference type="RefSeq" id="WP_270453577.1">
    <property type="nucleotide sequence ID" value="NZ_JADPIE010000003.1"/>
</dbReference>
<gene>
    <name evidence="11" type="primary">polC</name>
    <name evidence="14" type="ORF">I0Q91_06250</name>
</gene>
<evidence type="ECO:0000256" key="9">
    <source>
        <dbReference type="ARBA" id="ARBA00022932"/>
    </source>
</evidence>
<dbReference type="PANTHER" id="PTHR32294">
    <property type="entry name" value="DNA POLYMERASE III SUBUNIT ALPHA"/>
    <property type="match status" value="1"/>
</dbReference>
<proteinExistence type="inferred from homology"/>
<dbReference type="SMART" id="SM00479">
    <property type="entry name" value="EXOIII"/>
    <property type="match status" value="1"/>
</dbReference>
<sequence>MFEALKLEKSIESIKYILLNDDSNICYLISTKSSTNNQSVETDNINDYLNDKLGSEIDKYKILKVGPLKIDDEIRFVWPNIISNLPESLSYISSWLKRAKLILEDENLYIKVESQIACKSASCQKAVNFISYQLNSLIGIDLNVEIVNGNFVRNYESEKNDDELTAYLKENNNTTVKSSNNKGKKKKSRGSIVYGKKIAKSKRVYPLNQLPEDGQVVVEGEIFDIDDKETRNGRLIKLISITDNKDSVKTKLFLNSNDDLYQDISAGDRLKIAGDIRYDRYARENVINGEDINLLPAITREDKAEEKRVELHLHTKMSSMDAIIDVDDVVAQAADWGHDAIAITDHGVAQAYPDAAQAGEKHGIKIIFGLEAYLVNDCLGLVQNPEDKYISEEEYVVFDLETTGLKPNQDRIIEIGAVKISGGEIIDTYSTLVNPGVKITPKIASLTGIKNTDLETAPSFSEVADEFKEFIDDAVLVAHNISFDYGFIKEEFKRLNQELADFTLIDTVELSRAILPDLKSYRLNKVADSLGVSLNNHHRAEDDATATAEIFTNFIDKIQKKDIEKLADINILSEEIDWEKKFSYHTIILAKNKEGLKDLYKLISSSHLDNFYKKPKILKSQLKEVRENLLIGSACEAGELYRAILNGKDESELIQIAEFYDYLEIQPLENNKFLIEKGAAKSFEHLKDINKKIYKLGNKLNKRVVATTDAHFLNPEDEIYRRILQAGQKFDDADKQPPLYFRTTDEMLSEFSYLGEDIAREVVIENPRKINESIEKLKPMPSGLFTPEIENADEEIREMTYNKAKKLYGENLPELVTDRIEKELESIISNGFSVIYLISHKLVKKSLEDGFLVGSRGSVGSSLVAYLCDITEVNPLPPHYRCPECQENKFFLKGEVGVGVDLEDKECESCNSELIKDGFDTPFEVFMGFDGNKVPDIDLNFSGEYQSEIHLETERLFGRDYVYRAGTISTIADRTAYGFVKGYLQDRDLSKRNTEINRLVKGCTGVKRTTGQHPGGLMVVPKEMDIHDFTPIQRPANDKDTDVRTTHFDYHAISGRILKLDLLGHDDPTSIRMLQDLTGVDPLNISLDDPETMSLFSGVDALNLNDNALDLELGTLGIPEFGTSFVRQMLTETRPSTFAELIRISGLSHGTDVWLNNARDFIKKGKAELKDVISVRDDIMNYLIQKGMDPADSFTIMEHVRKGKGLTDKEYEKMVAAGVPDWYIESCRRIKYMFPKAHAAAYVMMAFRIAFFKVNYPAEFYTTYFSIKADDFDTEIVSQGYDYILNMINELKEKGNDATAKEKNLITVLEIVIEAMERDIEFLPVDLYESKISDFQLKGNQLLPPLISVSGLGTSAAESLVAARENGDFSSIEDLSNRTSLSSNVLEIMKDLGALEGLPERDQLSLFFD</sequence>
<keyword evidence="15" id="KW-1185">Reference proteome</keyword>
<organism evidence="14 15">
    <name type="scientific">Halonatronomonas betaini</name>
    <dbReference type="NCBI Taxonomy" id="2778430"/>
    <lineage>
        <taxon>Bacteria</taxon>
        <taxon>Bacillati</taxon>
        <taxon>Bacillota</taxon>
        <taxon>Clostridia</taxon>
        <taxon>Halanaerobiales</taxon>
        <taxon>Halarsenatibacteraceae</taxon>
        <taxon>Halonatronomonas</taxon>
    </lineage>
</organism>
<keyword evidence="8 11" id="KW-0269">Exonuclease</keyword>
<dbReference type="InterPro" id="IPR029460">
    <property type="entry name" value="DNAPol_HHH"/>
</dbReference>
<dbReference type="EMBL" id="JADPIE010000003">
    <property type="protein sequence ID" value="MBF8436668.1"/>
    <property type="molecule type" value="Genomic_DNA"/>
</dbReference>
<dbReference type="GO" id="GO:0005737">
    <property type="term" value="C:cytoplasm"/>
    <property type="evidence" value="ECO:0007669"/>
    <property type="project" value="UniProtKB-SubCell"/>
</dbReference>
<dbReference type="NCBIfam" id="TIGR01405">
    <property type="entry name" value="polC_Gram_pos"/>
    <property type="match status" value="1"/>
</dbReference>
<evidence type="ECO:0000256" key="1">
    <source>
        <dbReference type="ARBA" id="ARBA00003452"/>
    </source>
</evidence>
<protein>
    <recommendedName>
        <fullName evidence="11">DNA polymerase III PolC-type</fullName>
        <shortName evidence="11">PolIII</shortName>
        <ecNumber evidence="11">2.7.7.7</ecNumber>
    </recommendedName>
</protein>
<dbReference type="Pfam" id="PF14579">
    <property type="entry name" value="HHH_6"/>
    <property type="match status" value="1"/>
</dbReference>
<dbReference type="SUPFAM" id="SSF53098">
    <property type="entry name" value="Ribonuclease H-like"/>
    <property type="match status" value="1"/>
</dbReference>
<accession>A0A931APM9</accession>
<feature type="domain" description="Polymerase/histidinol phosphatase N-terminal" evidence="13">
    <location>
        <begin position="309"/>
        <end position="376"/>
    </location>
</feature>
<keyword evidence="3 11" id="KW-0808">Transferase</keyword>
<evidence type="ECO:0000256" key="7">
    <source>
        <dbReference type="ARBA" id="ARBA00022801"/>
    </source>
</evidence>
<dbReference type="NCBIfam" id="TIGR00573">
    <property type="entry name" value="dnaq"/>
    <property type="match status" value="1"/>
</dbReference>
<comment type="subcellular location">
    <subcellularLocation>
        <location evidence="11">Cytoplasm</location>
    </subcellularLocation>
</comment>
<dbReference type="Gene3D" id="3.30.1900.20">
    <property type="match status" value="1"/>
</dbReference>
<keyword evidence="5 11" id="KW-0235">DNA replication</keyword>